<dbReference type="InterPro" id="IPR050238">
    <property type="entry name" value="DNA_Rep/Repair_Clamp_Loader"/>
</dbReference>
<comment type="caution">
    <text evidence="1">The sequence shown here is derived from an EMBL/GenBank/DDBJ whole genome shotgun (WGS) entry which is preliminary data.</text>
</comment>
<name>A0ABX2B0G7_9BACT</name>
<dbReference type="InterPro" id="IPR027417">
    <property type="entry name" value="P-loop_NTPase"/>
</dbReference>
<evidence type="ECO:0000313" key="1">
    <source>
        <dbReference type="EMBL" id="NPE24190.1"/>
    </source>
</evidence>
<keyword evidence="2" id="KW-1185">Reference proteome</keyword>
<dbReference type="Pfam" id="PF13177">
    <property type="entry name" value="DNA_pol3_delta2"/>
    <property type="match status" value="1"/>
</dbReference>
<gene>
    <name evidence="1" type="ORF">HPS54_01430</name>
</gene>
<sequence>MNFSEVIGQDEVRQRLVQMVREDRVPHAMMFCGPHGCGKMAVAMAFASYLLGEGRQPEDGTEMLPESARHNVEAMLAKWSHPDLHFSYPVIRPAGTASEHKMTSDDFGKEWKTMLAEGPYFTIDKWLGAMNAANQQAQIGVGESDSIIRKLSLKSSQGGYKICIIWLPERMNGECANKLLKILEEPPHRTVFMMVCEEPGKLLETIRSRTQRIDIKRIAVEDIARSLVERRLVDEDTAVRIARVADGSWIKAVEELDTGNENRTFLDMFIMLMRLAYKRDIKSLKKWSEAVSGYGREKQKRMLAYFLRLVRENFMYNFRNPELVYMTRDEEDFARNFARFINEANVMELSELFGRAIRDIGQNANSKIVFFDIALNTIVMLVQGSRQ</sequence>
<dbReference type="Proteomes" id="UP000820977">
    <property type="component" value="Unassembled WGS sequence"/>
</dbReference>
<dbReference type="Gene3D" id="3.40.50.300">
    <property type="entry name" value="P-loop containing nucleotide triphosphate hydrolases"/>
    <property type="match status" value="1"/>
</dbReference>
<evidence type="ECO:0000313" key="2">
    <source>
        <dbReference type="Proteomes" id="UP000820977"/>
    </source>
</evidence>
<dbReference type="PANTHER" id="PTHR11669:SF8">
    <property type="entry name" value="DNA POLYMERASE III SUBUNIT DELTA"/>
    <property type="match status" value="1"/>
</dbReference>
<protein>
    <submittedName>
        <fullName evidence="1">DNA polymerase III subunit delta</fullName>
    </submittedName>
</protein>
<accession>A0ABX2B0G7</accession>
<dbReference type="RefSeq" id="WP_172343707.1">
    <property type="nucleotide sequence ID" value="NZ_CASTNK010000006.1"/>
</dbReference>
<dbReference type="SUPFAM" id="SSF52540">
    <property type="entry name" value="P-loop containing nucleoside triphosphate hydrolases"/>
    <property type="match status" value="1"/>
</dbReference>
<organism evidence="1 2">
    <name type="scientific">Xylanibacter caecicola</name>
    <dbReference type="NCBI Taxonomy" id="2736294"/>
    <lineage>
        <taxon>Bacteria</taxon>
        <taxon>Pseudomonadati</taxon>
        <taxon>Bacteroidota</taxon>
        <taxon>Bacteroidia</taxon>
        <taxon>Bacteroidales</taxon>
        <taxon>Prevotellaceae</taxon>
        <taxon>Xylanibacter</taxon>
    </lineage>
</organism>
<dbReference type="PANTHER" id="PTHR11669">
    <property type="entry name" value="REPLICATION FACTOR C / DNA POLYMERASE III GAMMA-TAU SUBUNIT"/>
    <property type="match status" value="1"/>
</dbReference>
<dbReference type="EMBL" id="JABKKJ010000001">
    <property type="protein sequence ID" value="NPE24190.1"/>
    <property type="molecule type" value="Genomic_DNA"/>
</dbReference>
<proteinExistence type="predicted"/>
<reference evidence="1 2" key="1">
    <citation type="submission" date="2020-05" db="EMBL/GenBank/DDBJ databases">
        <title>Distinct polysaccharide utilization as determinants for interspecies competition between intestinal Prevotella spp.</title>
        <authorList>
            <person name="Galvez E.J.C."/>
            <person name="Iljazovic A."/>
            <person name="Strowig T."/>
        </authorList>
    </citation>
    <scope>NUCLEOTIDE SEQUENCE [LARGE SCALE GENOMIC DNA]</scope>
    <source>
        <strain evidence="1 2">PCHR</strain>
    </source>
</reference>